<gene>
    <name evidence="1" type="ORF">A0O34_21080</name>
</gene>
<sequence>MIAIGLHAQNKMNIFNYTAYNLSNFLVGSDQTNNCIPNISGTNYPVMVPPMGAVTYNGYYNSHLQSPPINTWTVQINPTTTLPPQAPTSPLLISLGSVTKWQMNKFFVDDPSGAPLYYSGASIGMIGCNTPIISTLTPTAAQPFPFNAFWFDVGTDTYFIIQP</sequence>
<dbReference type="STRING" id="1685010.A0O34_21080"/>
<protein>
    <submittedName>
        <fullName evidence="1">Uncharacterized protein</fullName>
    </submittedName>
</protein>
<organism evidence="1 2">
    <name type="scientific">Chryseobacterium glaciei</name>
    <dbReference type="NCBI Taxonomy" id="1685010"/>
    <lineage>
        <taxon>Bacteria</taxon>
        <taxon>Pseudomonadati</taxon>
        <taxon>Bacteroidota</taxon>
        <taxon>Flavobacteriia</taxon>
        <taxon>Flavobacteriales</taxon>
        <taxon>Weeksellaceae</taxon>
        <taxon>Chryseobacterium group</taxon>
        <taxon>Chryseobacterium</taxon>
    </lineage>
</organism>
<dbReference type="EMBL" id="CP015199">
    <property type="protein sequence ID" value="ANF52858.1"/>
    <property type="molecule type" value="Genomic_DNA"/>
</dbReference>
<proteinExistence type="predicted"/>
<dbReference type="KEGG" id="chh:A0O34_21080"/>
<reference evidence="1 2" key="1">
    <citation type="submission" date="2016-04" db="EMBL/GenBank/DDBJ databases">
        <title>Complete Genome Sequence of Chryseobacterium sp. IHBB 10212.</title>
        <authorList>
            <person name="Pal M."/>
            <person name="Swarnkar M.K."/>
            <person name="Kaushal K."/>
            <person name="Chhibber S."/>
            <person name="Singh A.K."/>
            <person name="Gulati A."/>
        </authorList>
    </citation>
    <scope>NUCLEOTIDE SEQUENCE [LARGE SCALE GENOMIC DNA]</scope>
    <source>
        <strain evidence="1 2">IHBB 10212</strain>
    </source>
</reference>
<evidence type="ECO:0000313" key="1">
    <source>
        <dbReference type="EMBL" id="ANF52858.1"/>
    </source>
</evidence>
<name>A0A172Y0S4_9FLAO</name>
<dbReference type="AlphaFoldDB" id="A0A172Y0S4"/>
<evidence type="ECO:0000313" key="2">
    <source>
        <dbReference type="Proteomes" id="UP000077824"/>
    </source>
</evidence>
<dbReference type="Proteomes" id="UP000077824">
    <property type="component" value="Chromosome"/>
</dbReference>
<accession>A0A172Y0S4</accession>
<keyword evidence="2" id="KW-1185">Reference proteome</keyword>